<dbReference type="AlphaFoldDB" id="A0A9W6VUZ3"/>
<keyword evidence="2" id="KW-1185">Reference proteome</keyword>
<dbReference type="EMBL" id="BSTK01000005">
    <property type="protein sequence ID" value="GLY86138.1"/>
    <property type="molecule type" value="Genomic_DNA"/>
</dbReference>
<evidence type="ECO:0000313" key="2">
    <source>
        <dbReference type="Proteomes" id="UP001165074"/>
    </source>
</evidence>
<organism evidence="1 2">
    <name type="scientific">Actinoallomurus iriomotensis</name>
    <dbReference type="NCBI Taxonomy" id="478107"/>
    <lineage>
        <taxon>Bacteria</taxon>
        <taxon>Bacillati</taxon>
        <taxon>Actinomycetota</taxon>
        <taxon>Actinomycetes</taxon>
        <taxon>Streptosporangiales</taxon>
        <taxon>Thermomonosporaceae</taxon>
        <taxon>Actinoallomurus</taxon>
    </lineage>
</organism>
<dbReference type="Proteomes" id="UP001165074">
    <property type="component" value="Unassembled WGS sequence"/>
</dbReference>
<accession>A0A9W6VUZ3</accession>
<reference evidence="1" key="1">
    <citation type="submission" date="2023-03" db="EMBL/GenBank/DDBJ databases">
        <title>Actinoallomurus iriomotensis NBRC 103684.</title>
        <authorList>
            <person name="Ichikawa N."/>
            <person name="Sato H."/>
            <person name="Tonouchi N."/>
        </authorList>
    </citation>
    <scope>NUCLEOTIDE SEQUENCE</scope>
    <source>
        <strain evidence="1">NBRC 103684</strain>
    </source>
</reference>
<proteinExistence type="predicted"/>
<comment type="caution">
    <text evidence="1">The sequence shown here is derived from an EMBL/GenBank/DDBJ whole genome shotgun (WGS) entry which is preliminary data.</text>
</comment>
<name>A0A9W6VUZ3_9ACTN</name>
<evidence type="ECO:0000313" key="1">
    <source>
        <dbReference type="EMBL" id="GLY86138.1"/>
    </source>
</evidence>
<sequence>MIAGAVALLSALGWSTVGLLFYGGEMTPNLVAELAGVSLEVGIAALIVERLMTRHQRWQWDFAYRAFAKRASEVFVDVMRLLFVRSSDGPLQVNHPRYAYFVRLAHQHLAELRSHIEGSATALDSDTHEKYRRVERRLSWCIAQMQDVPTSPDYQRNLYTLLSETATVIFDLLLQADGKNQAFLVIARSCVSKASSMRREDAKQVGIFLDRSDAQTLMLKELVPERRPISSIVQDVDCDYSIPYFMIDYLLLTREEDAPSS</sequence>
<gene>
    <name evidence="1" type="ORF">Airi02_040670</name>
</gene>
<protein>
    <submittedName>
        <fullName evidence="1">Uncharacterized protein</fullName>
    </submittedName>
</protein>